<dbReference type="STRING" id="1276538.A0A1X7RGW6"/>
<dbReference type="SUPFAM" id="SSF49870">
    <property type="entry name" value="Osmotin, thaumatin-like protein"/>
    <property type="match status" value="1"/>
</dbReference>
<feature type="chain" id="PRO_5010877254" evidence="2">
    <location>
        <begin position="21"/>
        <end position="292"/>
    </location>
</feature>
<name>A0A1X7RGW6_ZYMT9</name>
<gene>
    <name evidence="3" type="ORF">ZT3D7_G1798</name>
</gene>
<dbReference type="AlphaFoldDB" id="A0A1X7RGW6"/>
<dbReference type="PANTHER" id="PTHR36195">
    <property type="entry name" value="DOMAIN PROTEIN, PUTATIVE (AFU_ORTHOLOGUE AFUA_5G01990)-RELATED-RELATED"/>
    <property type="match status" value="1"/>
</dbReference>
<feature type="compositionally biased region" description="Polar residues" evidence="1">
    <location>
        <begin position="175"/>
        <end position="210"/>
    </location>
</feature>
<sequence length="292" mass="30530">MVNSFVASLALFGASASALGAGHVVNKCDYDVYTSVVPASGGGQETKMLTLSPGDSWDQSWTPLTNGAGWSIKFSKEEGSFGSNILQFEYTSQNDGTLWYDLSCVDGTPWQKDWHISSDTDDCIPKQAAYRFSTDDAHGMQNGCPCEASITVTLCSSNSGNSTSGDNKPSGGDNKPSSGDNKPSSGDNKPSSGDNKPSSGDNQPAQGTQPSSSSSAAAEPPVYTPPPYVAPALPTTLSTSTLVASQTVDNNYVATVVETVYTYATAAVSQGEDGVLHVNPKRHQHHPHGHAQ</sequence>
<feature type="compositionally biased region" description="Low complexity" evidence="1">
    <location>
        <begin position="211"/>
        <end position="221"/>
    </location>
</feature>
<proteinExistence type="predicted"/>
<evidence type="ECO:0000256" key="2">
    <source>
        <dbReference type="SAM" id="SignalP"/>
    </source>
</evidence>
<accession>A0A1X7RGW6</accession>
<feature type="signal peptide" evidence="2">
    <location>
        <begin position="1"/>
        <end position="20"/>
    </location>
</feature>
<evidence type="ECO:0000256" key="1">
    <source>
        <dbReference type="SAM" id="MobiDB-lite"/>
    </source>
</evidence>
<dbReference type="PANTHER" id="PTHR36195:SF6">
    <property type="entry name" value="SECRETED THAUMATIN-LIKE PROTEIN CALA"/>
    <property type="match status" value="1"/>
</dbReference>
<dbReference type="Proteomes" id="UP000215127">
    <property type="component" value="Chromosome 1"/>
</dbReference>
<feature type="region of interest" description="Disordered" evidence="1">
    <location>
        <begin position="159"/>
        <end position="227"/>
    </location>
</feature>
<organism evidence="3 4">
    <name type="scientific">Zymoseptoria tritici (strain ST99CH_3D7)</name>
    <dbReference type="NCBI Taxonomy" id="1276538"/>
    <lineage>
        <taxon>Eukaryota</taxon>
        <taxon>Fungi</taxon>
        <taxon>Dikarya</taxon>
        <taxon>Ascomycota</taxon>
        <taxon>Pezizomycotina</taxon>
        <taxon>Dothideomycetes</taxon>
        <taxon>Dothideomycetidae</taxon>
        <taxon>Mycosphaerellales</taxon>
        <taxon>Mycosphaerellaceae</taxon>
        <taxon>Zymoseptoria</taxon>
    </lineage>
</organism>
<dbReference type="InterPro" id="IPR037176">
    <property type="entry name" value="Osmotin/thaumatin-like_sf"/>
</dbReference>
<protein>
    <submittedName>
        <fullName evidence="3">Uncharacterized protein</fullName>
    </submittedName>
</protein>
<evidence type="ECO:0000313" key="3">
    <source>
        <dbReference type="EMBL" id="SMQ46652.1"/>
    </source>
</evidence>
<evidence type="ECO:0000313" key="4">
    <source>
        <dbReference type="Proteomes" id="UP000215127"/>
    </source>
</evidence>
<dbReference type="EMBL" id="LT853692">
    <property type="protein sequence ID" value="SMQ46652.1"/>
    <property type="molecule type" value="Genomic_DNA"/>
</dbReference>
<keyword evidence="4" id="KW-1185">Reference proteome</keyword>
<dbReference type="Pfam" id="PF04681">
    <property type="entry name" value="Bys1"/>
    <property type="match status" value="1"/>
</dbReference>
<keyword evidence="2" id="KW-0732">Signal</keyword>
<reference evidence="3 4" key="1">
    <citation type="submission" date="2016-06" db="EMBL/GenBank/DDBJ databases">
        <authorList>
            <person name="Kjaerup R.B."/>
            <person name="Dalgaard T.S."/>
            <person name="Juul-Madsen H.R."/>
        </authorList>
    </citation>
    <scope>NUCLEOTIDE SEQUENCE [LARGE SCALE GENOMIC DNA]</scope>
</reference>
<dbReference type="InterPro" id="IPR006771">
    <property type="entry name" value="CetA-like"/>
</dbReference>